<dbReference type="Pfam" id="PF00127">
    <property type="entry name" value="Copper-bind"/>
    <property type="match status" value="1"/>
</dbReference>
<dbReference type="PRINTS" id="PR00156">
    <property type="entry name" value="COPPERBLUE"/>
</dbReference>
<name>A0A1I1WUY1_9RHOB</name>
<keyword evidence="3 8" id="KW-0479">Metal-binding</keyword>
<dbReference type="EMBL" id="FOMW01000004">
    <property type="protein sequence ID" value="SFD96900.1"/>
    <property type="molecule type" value="Genomic_DNA"/>
</dbReference>
<keyword evidence="11" id="KW-1185">Reference proteome</keyword>
<comment type="subcellular location">
    <subcellularLocation>
        <location evidence="1">Periplasm</location>
    </subcellularLocation>
</comment>
<dbReference type="InterPro" id="IPR001235">
    <property type="entry name" value="Copper_blue_Plastocyanin"/>
</dbReference>
<protein>
    <recommendedName>
        <fullName evidence="7">Pseudoazurin</fullName>
    </recommendedName>
</protein>
<evidence type="ECO:0000256" key="4">
    <source>
        <dbReference type="ARBA" id="ARBA00022764"/>
    </source>
</evidence>
<evidence type="ECO:0000256" key="1">
    <source>
        <dbReference type="ARBA" id="ARBA00004418"/>
    </source>
</evidence>
<feature type="binding site" evidence="8">
    <location>
        <position position="102"/>
    </location>
    <ligand>
        <name>Cu cation</name>
        <dbReference type="ChEBI" id="CHEBI:23378"/>
    </ligand>
</feature>
<dbReference type="GO" id="GO:0005507">
    <property type="term" value="F:copper ion binding"/>
    <property type="evidence" value="ECO:0007669"/>
    <property type="project" value="UniProtKB-UniRule"/>
</dbReference>
<evidence type="ECO:0000313" key="10">
    <source>
        <dbReference type="EMBL" id="SFD96900.1"/>
    </source>
</evidence>
<evidence type="ECO:0000256" key="5">
    <source>
        <dbReference type="ARBA" id="ARBA00022982"/>
    </source>
</evidence>
<keyword evidence="2" id="KW-0813">Transport</keyword>
<evidence type="ECO:0000313" key="11">
    <source>
        <dbReference type="Proteomes" id="UP000198977"/>
    </source>
</evidence>
<dbReference type="InterPro" id="IPR012745">
    <property type="entry name" value="Pseudoazurin"/>
</dbReference>
<proteinExistence type="predicted"/>
<evidence type="ECO:0000259" key="9">
    <source>
        <dbReference type="Pfam" id="PF00127"/>
    </source>
</evidence>
<dbReference type="InterPro" id="IPR000923">
    <property type="entry name" value="BlueCu_1"/>
</dbReference>
<organism evidence="10 11">
    <name type="scientific">Sulfitobacter brevis</name>
    <dbReference type="NCBI Taxonomy" id="74348"/>
    <lineage>
        <taxon>Bacteria</taxon>
        <taxon>Pseudomonadati</taxon>
        <taxon>Pseudomonadota</taxon>
        <taxon>Alphaproteobacteria</taxon>
        <taxon>Rhodobacterales</taxon>
        <taxon>Roseobacteraceae</taxon>
        <taxon>Sulfitobacter</taxon>
    </lineage>
</organism>
<dbReference type="CDD" id="cd04218">
    <property type="entry name" value="Pseudoazurin"/>
    <property type="match status" value="1"/>
</dbReference>
<sequence length="143" mass="15325">MLKELIIGLATGALLAGSAFAGSYEVQMLNRSGTDTMVFEPAFLRIAPGDTVKFIATDKGHNAEIISGMIPDGAEPFQGKINEEIEVQLDVEGFYAVKCLPHFAMGMVMTIAVGTDEIPPEGYLEGRLPPRAKTRLAAQLEAL</sequence>
<dbReference type="GO" id="GO:0009055">
    <property type="term" value="F:electron transfer activity"/>
    <property type="evidence" value="ECO:0007669"/>
    <property type="project" value="InterPro"/>
</dbReference>
<dbReference type="AlphaFoldDB" id="A0A1I1WUY1"/>
<keyword evidence="5" id="KW-0249">Electron transport</keyword>
<dbReference type="Proteomes" id="UP000198977">
    <property type="component" value="Unassembled WGS sequence"/>
</dbReference>
<dbReference type="InterPro" id="IPR002386">
    <property type="entry name" value="Amicyanin/Pseudoazurin"/>
</dbReference>
<dbReference type="GO" id="GO:0042597">
    <property type="term" value="C:periplasmic space"/>
    <property type="evidence" value="ECO:0007669"/>
    <property type="project" value="UniProtKB-SubCell"/>
</dbReference>
<dbReference type="SUPFAM" id="SSF49503">
    <property type="entry name" value="Cupredoxins"/>
    <property type="match status" value="1"/>
</dbReference>
<evidence type="ECO:0000256" key="6">
    <source>
        <dbReference type="ARBA" id="ARBA00023008"/>
    </source>
</evidence>
<keyword evidence="6 8" id="KW-0186">Copper</keyword>
<comment type="cofactor">
    <cofactor evidence="8">
        <name>Cu cation</name>
        <dbReference type="ChEBI" id="CHEBI:23378"/>
    </cofactor>
    <text evidence="8">Binds 1 copper ion per subunit.</text>
</comment>
<evidence type="ECO:0000256" key="2">
    <source>
        <dbReference type="ARBA" id="ARBA00022448"/>
    </source>
</evidence>
<evidence type="ECO:0000256" key="7">
    <source>
        <dbReference type="NCBIfam" id="TIGR02375"/>
    </source>
</evidence>
<feature type="binding site" evidence="8">
    <location>
        <position position="61"/>
    </location>
    <ligand>
        <name>Cu cation</name>
        <dbReference type="ChEBI" id="CHEBI:23378"/>
    </ligand>
</feature>
<feature type="domain" description="Blue (type 1) copper" evidence="9">
    <location>
        <begin position="27"/>
        <end position="113"/>
    </location>
</feature>
<gene>
    <name evidence="10" type="ORF">SAMN04488523_10477</name>
</gene>
<evidence type="ECO:0000256" key="8">
    <source>
        <dbReference type="PIRSR" id="PIRSR602386-1"/>
    </source>
</evidence>
<dbReference type="Gene3D" id="2.60.40.420">
    <property type="entry name" value="Cupredoxins - blue copper proteins"/>
    <property type="match status" value="1"/>
</dbReference>
<dbReference type="NCBIfam" id="TIGR02375">
    <property type="entry name" value="pseudoazurin"/>
    <property type="match status" value="1"/>
</dbReference>
<reference evidence="10 11" key="1">
    <citation type="submission" date="2016-10" db="EMBL/GenBank/DDBJ databases">
        <authorList>
            <person name="de Groot N.N."/>
        </authorList>
    </citation>
    <scope>NUCLEOTIDE SEQUENCE [LARGE SCALE GENOMIC DNA]</scope>
    <source>
        <strain evidence="10 11">DSM 11443</strain>
    </source>
</reference>
<dbReference type="PRINTS" id="PR00155">
    <property type="entry name" value="AMICYANIN"/>
</dbReference>
<keyword evidence="4" id="KW-0574">Periplasm</keyword>
<dbReference type="OrthoDB" id="7510199at2"/>
<dbReference type="InterPro" id="IPR008972">
    <property type="entry name" value="Cupredoxin"/>
</dbReference>
<accession>A0A1I1WUY1</accession>
<feature type="binding site" evidence="8">
    <location>
        <position position="107"/>
    </location>
    <ligand>
        <name>Cu cation</name>
        <dbReference type="ChEBI" id="CHEBI:23378"/>
    </ligand>
</feature>
<evidence type="ECO:0000256" key="3">
    <source>
        <dbReference type="ARBA" id="ARBA00022723"/>
    </source>
</evidence>
<dbReference type="STRING" id="74348.SAMN04488523_10477"/>
<feature type="binding site" evidence="8">
    <location>
        <position position="99"/>
    </location>
    <ligand>
        <name>Cu cation</name>
        <dbReference type="ChEBI" id="CHEBI:23378"/>
    </ligand>
</feature>